<feature type="domain" description="Peptidase M20 dimerisation" evidence="17">
    <location>
        <begin position="175"/>
        <end position="282"/>
    </location>
</feature>
<dbReference type="InterPro" id="IPR001261">
    <property type="entry name" value="ArgE/DapE_CS"/>
</dbReference>
<keyword evidence="7 16" id="KW-0028">Amino-acid biosynthesis</keyword>
<accession>A0ABV1P881</accession>
<evidence type="ECO:0000256" key="16">
    <source>
        <dbReference type="HAMAP-Rule" id="MF_01690"/>
    </source>
</evidence>
<keyword evidence="11 16" id="KW-0220">Diaminopimelate biosynthesis</keyword>
<keyword evidence="12 16" id="KW-0457">Lysine biosynthesis</keyword>
<dbReference type="PANTHER" id="PTHR43808">
    <property type="entry name" value="ACETYLORNITHINE DEACETYLASE"/>
    <property type="match status" value="1"/>
</dbReference>
<dbReference type="InterPro" id="IPR036264">
    <property type="entry name" value="Bact_exopeptidase_dim_dom"/>
</dbReference>
<comment type="pathway">
    <text evidence="2 16">Amino-acid biosynthesis; L-lysine biosynthesis via DAP pathway; LL-2,6-diaminopimelate from (S)-tetrahydrodipicolinate (succinylase route): step 3/3.</text>
</comment>
<dbReference type="PROSITE" id="PS00759">
    <property type="entry name" value="ARGE_DAPE_CPG2_2"/>
    <property type="match status" value="1"/>
</dbReference>
<keyword evidence="19" id="KW-1185">Reference proteome</keyword>
<dbReference type="InterPro" id="IPR011650">
    <property type="entry name" value="Peptidase_M20_dimer"/>
</dbReference>
<dbReference type="NCBIfam" id="TIGR01246">
    <property type="entry name" value="dapE_proteo"/>
    <property type="match status" value="1"/>
</dbReference>
<protein>
    <recommendedName>
        <fullName evidence="6 16">Succinyl-diaminopimelate desuccinylase</fullName>
        <shortName evidence="16">SDAP desuccinylase</shortName>
        <ecNumber evidence="5 16">3.5.1.18</ecNumber>
    </recommendedName>
    <alternativeName>
        <fullName evidence="14 16">N-succinyl-LL-2,6-diaminoheptanedioate amidohydrolase</fullName>
    </alternativeName>
</protein>
<feature type="binding site" evidence="16">
    <location>
        <position position="66"/>
    </location>
    <ligand>
        <name>Zn(2+)</name>
        <dbReference type="ChEBI" id="CHEBI:29105"/>
        <label>1</label>
    </ligand>
</feature>
<dbReference type="InterPro" id="IPR005941">
    <property type="entry name" value="DapE_proteobac"/>
</dbReference>
<evidence type="ECO:0000256" key="7">
    <source>
        <dbReference type="ARBA" id="ARBA00022605"/>
    </source>
</evidence>
<dbReference type="Pfam" id="PF07687">
    <property type="entry name" value="M20_dimer"/>
    <property type="match status" value="1"/>
</dbReference>
<evidence type="ECO:0000259" key="17">
    <source>
        <dbReference type="Pfam" id="PF07687"/>
    </source>
</evidence>
<evidence type="ECO:0000256" key="10">
    <source>
        <dbReference type="ARBA" id="ARBA00022833"/>
    </source>
</evidence>
<dbReference type="EC" id="3.5.1.18" evidence="5 16"/>
<evidence type="ECO:0000256" key="4">
    <source>
        <dbReference type="ARBA" id="ARBA00011738"/>
    </source>
</evidence>
<comment type="subunit">
    <text evidence="4 16">Homodimer.</text>
</comment>
<dbReference type="PANTHER" id="PTHR43808:SF31">
    <property type="entry name" value="N-ACETYL-L-CITRULLINE DEACETYLASE"/>
    <property type="match status" value="1"/>
</dbReference>
<gene>
    <name evidence="16 18" type="primary">dapE</name>
    <name evidence="18" type="ORF">ABRQ07_07005</name>
</gene>
<dbReference type="HAMAP" id="MF_01690">
    <property type="entry name" value="DapE"/>
    <property type="match status" value="1"/>
</dbReference>
<evidence type="ECO:0000256" key="6">
    <source>
        <dbReference type="ARBA" id="ARBA00022391"/>
    </source>
</evidence>
<feature type="binding site" evidence="16">
    <location>
        <position position="134"/>
    </location>
    <ligand>
        <name>Zn(2+)</name>
        <dbReference type="ChEBI" id="CHEBI:29105"/>
        <label>2</label>
    </ligand>
</feature>
<comment type="caution">
    <text evidence="18">The sequence shown here is derived from an EMBL/GenBank/DDBJ whole genome shotgun (WGS) entry which is preliminary data.</text>
</comment>
<evidence type="ECO:0000313" key="18">
    <source>
        <dbReference type="EMBL" id="MEQ9937372.1"/>
    </source>
</evidence>
<evidence type="ECO:0000256" key="1">
    <source>
        <dbReference type="ARBA" id="ARBA00001941"/>
    </source>
</evidence>
<feature type="binding site" evidence="16">
    <location>
        <position position="348"/>
    </location>
    <ligand>
        <name>Zn(2+)</name>
        <dbReference type="ChEBI" id="CHEBI:29105"/>
        <label>2</label>
    </ligand>
</feature>
<feature type="active site" evidence="16">
    <location>
        <position position="68"/>
    </location>
</feature>
<keyword evidence="10 16" id="KW-0862">Zinc</keyword>
<reference evidence="18 19" key="1">
    <citation type="submission" date="2024-06" db="EMBL/GenBank/DDBJ databases">
        <title>Pangenomics to understand the prophage dynamics in the radiating lineages of P. brasiliense.</title>
        <authorList>
            <person name="Pardeshi L.A."/>
            <person name="Van Duivenbode I."/>
            <person name="Jonkheer E.M."/>
            <person name="Pel M.J.C."/>
            <person name="Kupczok A."/>
            <person name="De Ridder D."/>
            <person name="Smit S."/>
            <person name="Van Der Lee T.J."/>
        </authorList>
    </citation>
    <scope>NUCLEOTIDE SEQUENCE [LARGE SCALE GENOMIC DNA]</scope>
    <source>
        <strain evidence="18 19">PD 8607</strain>
    </source>
</reference>
<comment type="similarity">
    <text evidence="3 16">Belongs to the peptidase M20A family. DapE subfamily.</text>
</comment>
<dbReference type="Gene3D" id="3.40.630.10">
    <property type="entry name" value="Zn peptidases"/>
    <property type="match status" value="2"/>
</dbReference>
<comment type="cofactor">
    <cofactor evidence="1">
        <name>Co(2+)</name>
        <dbReference type="ChEBI" id="CHEBI:48828"/>
    </cofactor>
</comment>
<evidence type="ECO:0000256" key="5">
    <source>
        <dbReference type="ARBA" id="ARBA00011921"/>
    </source>
</evidence>
<dbReference type="InterPro" id="IPR002933">
    <property type="entry name" value="Peptidase_M20"/>
</dbReference>
<proteinExistence type="inferred from homology"/>
<keyword evidence="9 16" id="KW-0378">Hydrolase</keyword>
<dbReference type="InterPro" id="IPR050072">
    <property type="entry name" value="Peptidase_M20A"/>
</dbReference>
<feature type="binding site" evidence="16">
    <location>
        <position position="162"/>
    </location>
    <ligand>
        <name>Zn(2+)</name>
        <dbReference type="ChEBI" id="CHEBI:29105"/>
        <label>1</label>
    </ligand>
</feature>
<dbReference type="GO" id="GO:0009014">
    <property type="term" value="F:succinyl-diaminopimelate desuccinylase activity"/>
    <property type="evidence" value="ECO:0007669"/>
    <property type="project" value="UniProtKB-EC"/>
</dbReference>
<dbReference type="PROSITE" id="PS00758">
    <property type="entry name" value="ARGE_DAPE_CPG2_1"/>
    <property type="match status" value="1"/>
</dbReference>
<dbReference type="Proteomes" id="UP001463408">
    <property type="component" value="Unassembled WGS sequence"/>
</dbReference>
<feature type="active site" description="Proton acceptor" evidence="16">
    <location>
        <position position="133"/>
    </location>
</feature>
<evidence type="ECO:0000313" key="19">
    <source>
        <dbReference type="Proteomes" id="UP001463408"/>
    </source>
</evidence>
<evidence type="ECO:0000256" key="3">
    <source>
        <dbReference type="ARBA" id="ARBA00006746"/>
    </source>
</evidence>
<evidence type="ECO:0000256" key="11">
    <source>
        <dbReference type="ARBA" id="ARBA00022915"/>
    </source>
</evidence>
<keyword evidence="13 16" id="KW-0170">Cobalt</keyword>
<evidence type="ECO:0000256" key="12">
    <source>
        <dbReference type="ARBA" id="ARBA00023154"/>
    </source>
</evidence>
<dbReference type="SUPFAM" id="SSF53187">
    <property type="entry name" value="Zn-dependent exopeptidases"/>
    <property type="match status" value="1"/>
</dbReference>
<evidence type="ECO:0000256" key="8">
    <source>
        <dbReference type="ARBA" id="ARBA00022723"/>
    </source>
</evidence>
<feature type="binding site" evidence="16">
    <location>
        <position position="99"/>
    </location>
    <ligand>
        <name>Zn(2+)</name>
        <dbReference type="ChEBI" id="CHEBI:29105"/>
        <label>1</label>
    </ligand>
</feature>
<feature type="binding site" evidence="16">
    <location>
        <position position="99"/>
    </location>
    <ligand>
        <name>Zn(2+)</name>
        <dbReference type="ChEBI" id="CHEBI:29105"/>
        <label>2</label>
    </ligand>
</feature>
<organism evidence="18 19">
    <name type="scientific">Pectobacterium polonicum</name>
    <dbReference type="NCBI Taxonomy" id="2485124"/>
    <lineage>
        <taxon>Bacteria</taxon>
        <taxon>Pseudomonadati</taxon>
        <taxon>Pseudomonadota</taxon>
        <taxon>Gammaproteobacteria</taxon>
        <taxon>Enterobacterales</taxon>
        <taxon>Pectobacteriaceae</taxon>
        <taxon>Pectobacterium</taxon>
    </lineage>
</organism>
<dbReference type="RefSeq" id="WP_273855559.1">
    <property type="nucleotide sequence ID" value="NZ_JAQRNC010000002.1"/>
</dbReference>
<dbReference type="CDD" id="cd03891">
    <property type="entry name" value="M20_DapE_proteobac"/>
    <property type="match status" value="1"/>
</dbReference>
<evidence type="ECO:0000256" key="2">
    <source>
        <dbReference type="ARBA" id="ARBA00005130"/>
    </source>
</evidence>
<evidence type="ECO:0000256" key="15">
    <source>
        <dbReference type="ARBA" id="ARBA00051301"/>
    </source>
</evidence>
<dbReference type="NCBIfam" id="NF009557">
    <property type="entry name" value="PRK13009.1"/>
    <property type="match status" value="1"/>
</dbReference>
<comment type="catalytic activity">
    <reaction evidence="15 16">
        <text>N-succinyl-(2S,6S)-2,6-diaminopimelate + H2O = (2S,6S)-2,6-diaminopimelate + succinate</text>
        <dbReference type="Rhea" id="RHEA:22608"/>
        <dbReference type="ChEBI" id="CHEBI:15377"/>
        <dbReference type="ChEBI" id="CHEBI:30031"/>
        <dbReference type="ChEBI" id="CHEBI:57609"/>
        <dbReference type="ChEBI" id="CHEBI:58087"/>
        <dbReference type="EC" id="3.5.1.18"/>
    </reaction>
</comment>
<comment type="cofactor">
    <cofactor evidence="16">
        <name>Zn(2+)</name>
        <dbReference type="ChEBI" id="CHEBI:29105"/>
    </cofactor>
    <cofactor evidence="16">
        <name>Co(2+)</name>
        <dbReference type="ChEBI" id="CHEBI:48828"/>
    </cofactor>
    <text evidence="16">Binds 2 Zn(2+) or Co(2+) ions per subunit.</text>
</comment>
<dbReference type="Pfam" id="PF01546">
    <property type="entry name" value="Peptidase_M20"/>
    <property type="match status" value="1"/>
</dbReference>
<dbReference type="SUPFAM" id="SSF55031">
    <property type="entry name" value="Bacterial exopeptidase dimerisation domain"/>
    <property type="match status" value="1"/>
</dbReference>
<name>A0ABV1P881_9GAMM</name>
<sequence>MSCPVIELAQQLIKRPSLSPNDEGCQALMIERLTAIGFTVEAMDFGDTQNFWAWRGTGKTLAFAGHTDVVPSGDESHWQHPPFEPIIRDGMLYGRGAADMKGSLAAMVIAAERFVAAHPNHQGRLAFLITSDEEASAVNGTVKVVEALMARNERLDYCLVGEPSSTHVVGDVVKNGRRGSITANLRVHGVQGHVAYPHLADNPVHRAAPALNELIATEWDQGNEFFPPTTMQIANIQAGTGSNNVIPGELFVQFNFRFSTELTDVLIQQRVAELLDRHQLNYTIDWKLSGQPFLTARGELVDAVVNAVKHYNEVIPELLTNGGTSDGRFIARMGAQVVELGPVNATIHKVDECVSAADLQLLSRMYQRIMEQLIA</sequence>
<evidence type="ECO:0000256" key="14">
    <source>
        <dbReference type="ARBA" id="ARBA00031891"/>
    </source>
</evidence>
<keyword evidence="8 16" id="KW-0479">Metal-binding</keyword>
<comment type="function">
    <text evidence="16">Catalyzes the hydrolysis of N-succinyl-L,L-diaminopimelic acid (SDAP), forming succinate and LL-2,6-diaminopimelate (DAP), an intermediate involved in the bacterial biosynthesis of lysine and meso-diaminopimelic acid, an essential component of bacterial cell walls.</text>
</comment>
<evidence type="ECO:0000256" key="9">
    <source>
        <dbReference type="ARBA" id="ARBA00022801"/>
    </source>
</evidence>
<dbReference type="EMBL" id="JBEHEF010000004">
    <property type="protein sequence ID" value="MEQ9937372.1"/>
    <property type="molecule type" value="Genomic_DNA"/>
</dbReference>
<evidence type="ECO:0000256" key="13">
    <source>
        <dbReference type="ARBA" id="ARBA00023285"/>
    </source>
</evidence>